<dbReference type="OrthoDB" id="7344096at2759"/>
<proteinExistence type="predicted"/>
<protein>
    <submittedName>
        <fullName evidence="6">Uncharacterized protein</fullName>
    </submittedName>
</protein>
<evidence type="ECO:0000256" key="5">
    <source>
        <dbReference type="SAM" id="MobiDB-lite"/>
    </source>
</evidence>
<evidence type="ECO:0000256" key="1">
    <source>
        <dbReference type="ARBA" id="ARBA00004123"/>
    </source>
</evidence>
<sequence length="449" mass="45235">MVAMGTVPEGGSGDGCSGSSSHASGAEASRQPLFSGDDAIEAAAAAAMLAEAEADAHDKAKGFSIAPPASKAGGGGGGFLPDLELRGHSASSLVRLETSGTECCSEKGKFGVAGAGGSSSSAGDSGGNCRPYSSAGVGRMADAAAAEVMALSISVGGTGDGAGPGCRASLAAEALKDDEATTNGITFARSGDGASAVVLGPLNGRTEQPPQVFNFQSVMTPPRPTASSRGDAMSTSAIAAVAGAFGSPNVVDAATAGSIPRTPVGTQAPGCGVGVGGGYHCDEKVAKWIYVVDPELRLFVHPKVRGRFHHSSFLRGGAVVAAGGLAARHGQLRLLTADSGHYWPREENFRWLCEHLVYVGADLSACELRSKHMPVPAATGKELMEKMGVPPPCRLPFQPALSPSGHPSLKPASEAPPSPLAEHMRLLQLHGALADEETELGRAPHLSGC</sequence>
<dbReference type="InterPro" id="IPR044159">
    <property type="entry name" value="IQM"/>
</dbReference>
<dbReference type="GO" id="GO:0005634">
    <property type="term" value="C:nucleus"/>
    <property type="evidence" value="ECO:0007669"/>
    <property type="project" value="UniProtKB-SubCell"/>
</dbReference>
<feature type="compositionally biased region" description="Low complexity" evidence="5">
    <location>
        <begin position="17"/>
        <end position="29"/>
    </location>
</feature>
<keyword evidence="3" id="KW-0963">Cytoplasm</keyword>
<dbReference type="PANTHER" id="PTHR31250:SF27">
    <property type="entry name" value="IQ DOMAIN-CONTAINING PROTEIN IQM5"/>
    <property type="match status" value="1"/>
</dbReference>
<comment type="caution">
    <text evidence="6">The sequence shown here is derived from an EMBL/GenBank/DDBJ whole genome shotgun (WGS) entry which is preliminary data.</text>
</comment>
<gene>
    <name evidence="6" type="ORF">Vretifemale_8967</name>
</gene>
<evidence type="ECO:0000313" key="6">
    <source>
        <dbReference type="EMBL" id="GIL79668.1"/>
    </source>
</evidence>
<dbReference type="AlphaFoldDB" id="A0A8J4CJ77"/>
<accession>A0A8J4CJ77</accession>
<dbReference type="GO" id="GO:0005737">
    <property type="term" value="C:cytoplasm"/>
    <property type="evidence" value="ECO:0007669"/>
    <property type="project" value="UniProtKB-SubCell"/>
</dbReference>
<keyword evidence="4" id="KW-0539">Nucleus</keyword>
<dbReference type="PANTHER" id="PTHR31250">
    <property type="entry name" value="IQ DOMAIN-CONTAINING PROTEIN IQM3"/>
    <property type="match status" value="1"/>
</dbReference>
<dbReference type="EMBL" id="BNCP01000016">
    <property type="protein sequence ID" value="GIL79668.1"/>
    <property type="molecule type" value="Genomic_DNA"/>
</dbReference>
<dbReference type="Proteomes" id="UP000747110">
    <property type="component" value="Unassembled WGS sequence"/>
</dbReference>
<comment type="subcellular location">
    <subcellularLocation>
        <location evidence="2">Cytoplasm</location>
    </subcellularLocation>
    <subcellularLocation>
        <location evidence="1">Nucleus</location>
    </subcellularLocation>
</comment>
<keyword evidence="7" id="KW-1185">Reference proteome</keyword>
<evidence type="ECO:0000256" key="4">
    <source>
        <dbReference type="ARBA" id="ARBA00023242"/>
    </source>
</evidence>
<feature type="region of interest" description="Disordered" evidence="5">
    <location>
        <begin position="1"/>
        <end position="30"/>
    </location>
</feature>
<reference evidence="6" key="1">
    <citation type="journal article" date="2021" name="Proc. Natl. Acad. Sci. U.S.A.">
        <title>Three genomes in the algal genus Volvox reveal the fate of a haploid sex-determining region after a transition to homothallism.</title>
        <authorList>
            <person name="Yamamoto K."/>
            <person name="Hamaji T."/>
            <person name="Kawai-Toyooka H."/>
            <person name="Matsuzaki R."/>
            <person name="Takahashi F."/>
            <person name="Nishimura Y."/>
            <person name="Kawachi M."/>
            <person name="Noguchi H."/>
            <person name="Minakuchi Y."/>
            <person name="Umen J.G."/>
            <person name="Toyoda A."/>
            <person name="Nozaki H."/>
        </authorList>
    </citation>
    <scope>NUCLEOTIDE SEQUENCE</scope>
    <source>
        <strain evidence="6">NIES-3786</strain>
    </source>
</reference>
<evidence type="ECO:0000256" key="3">
    <source>
        <dbReference type="ARBA" id="ARBA00022490"/>
    </source>
</evidence>
<evidence type="ECO:0000313" key="7">
    <source>
        <dbReference type="Proteomes" id="UP000747110"/>
    </source>
</evidence>
<name>A0A8J4CJ77_9CHLO</name>
<organism evidence="6 7">
    <name type="scientific">Volvox reticuliferus</name>
    <dbReference type="NCBI Taxonomy" id="1737510"/>
    <lineage>
        <taxon>Eukaryota</taxon>
        <taxon>Viridiplantae</taxon>
        <taxon>Chlorophyta</taxon>
        <taxon>core chlorophytes</taxon>
        <taxon>Chlorophyceae</taxon>
        <taxon>CS clade</taxon>
        <taxon>Chlamydomonadales</taxon>
        <taxon>Volvocaceae</taxon>
        <taxon>Volvox</taxon>
    </lineage>
</organism>
<feature type="region of interest" description="Disordered" evidence="5">
    <location>
        <begin position="394"/>
        <end position="418"/>
    </location>
</feature>
<evidence type="ECO:0000256" key="2">
    <source>
        <dbReference type="ARBA" id="ARBA00004496"/>
    </source>
</evidence>